<comment type="caution">
    <text evidence="2">The sequence shown here is derived from an EMBL/GenBank/DDBJ whole genome shotgun (WGS) entry which is preliminary data.</text>
</comment>
<accession>A0AAW1T243</accession>
<proteinExistence type="predicted"/>
<protein>
    <submittedName>
        <fullName evidence="2">Uncharacterized protein</fullName>
    </submittedName>
</protein>
<feature type="chain" id="PRO_5043620877" evidence="1">
    <location>
        <begin position="25"/>
        <end position="67"/>
    </location>
</feature>
<dbReference type="Proteomes" id="UP001485043">
    <property type="component" value="Unassembled WGS sequence"/>
</dbReference>
<dbReference type="EMBL" id="JALJOV010000527">
    <property type="protein sequence ID" value="KAK9863017.1"/>
    <property type="molecule type" value="Genomic_DNA"/>
</dbReference>
<gene>
    <name evidence="2" type="ORF">WJX84_004485</name>
</gene>
<feature type="signal peptide" evidence="1">
    <location>
        <begin position="1"/>
        <end position="24"/>
    </location>
</feature>
<evidence type="ECO:0000313" key="3">
    <source>
        <dbReference type="Proteomes" id="UP001485043"/>
    </source>
</evidence>
<evidence type="ECO:0000313" key="2">
    <source>
        <dbReference type="EMBL" id="KAK9863017.1"/>
    </source>
</evidence>
<name>A0AAW1T243_9CHLO</name>
<keyword evidence="3" id="KW-1185">Reference proteome</keyword>
<dbReference type="AlphaFoldDB" id="A0AAW1T243"/>
<reference evidence="2 3" key="1">
    <citation type="journal article" date="2024" name="Nat. Commun.">
        <title>Phylogenomics reveals the evolutionary origins of lichenization in chlorophyte algae.</title>
        <authorList>
            <person name="Puginier C."/>
            <person name="Libourel C."/>
            <person name="Otte J."/>
            <person name="Skaloud P."/>
            <person name="Haon M."/>
            <person name="Grisel S."/>
            <person name="Petersen M."/>
            <person name="Berrin J.G."/>
            <person name="Delaux P.M."/>
            <person name="Dal Grande F."/>
            <person name="Keller J."/>
        </authorList>
    </citation>
    <scope>NUCLEOTIDE SEQUENCE [LARGE SCALE GENOMIC DNA]</scope>
    <source>
        <strain evidence="2 3">SAG 2523</strain>
    </source>
</reference>
<organism evidence="2 3">
    <name type="scientific">Apatococcus fuscideae</name>
    <dbReference type="NCBI Taxonomy" id="2026836"/>
    <lineage>
        <taxon>Eukaryota</taxon>
        <taxon>Viridiplantae</taxon>
        <taxon>Chlorophyta</taxon>
        <taxon>core chlorophytes</taxon>
        <taxon>Trebouxiophyceae</taxon>
        <taxon>Chlorellales</taxon>
        <taxon>Chlorellaceae</taxon>
        <taxon>Apatococcus</taxon>
    </lineage>
</organism>
<evidence type="ECO:0000256" key="1">
    <source>
        <dbReference type="SAM" id="SignalP"/>
    </source>
</evidence>
<sequence length="67" mass="7295">MGSLQMVPMTSIIQFLLVPRQISGVFCPVWLDNNTVCAFCGEFRSLKLGWAPPCQLASYASSGEPPC</sequence>
<keyword evidence="1" id="KW-0732">Signal</keyword>